<dbReference type="EMBL" id="DMAI01000121">
    <property type="protein sequence ID" value="HAE47252.1"/>
    <property type="molecule type" value="Genomic_DNA"/>
</dbReference>
<reference evidence="1 2" key="1">
    <citation type="journal article" date="2018" name="Nat. Biotechnol.">
        <title>A standardized bacterial taxonomy based on genome phylogeny substantially revises the tree of life.</title>
        <authorList>
            <person name="Parks D.H."/>
            <person name="Chuvochina M."/>
            <person name="Waite D.W."/>
            <person name="Rinke C."/>
            <person name="Skarshewski A."/>
            <person name="Chaumeil P.A."/>
            <person name="Hugenholtz P."/>
        </authorList>
    </citation>
    <scope>NUCLEOTIDE SEQUENCE [LARGE SCALE GENOMIC DNA]</scope>
    <source>
        <strain evidence="1">UBA8739</strain>
    </source>
</reference>
<protein>
    <recommendedName>
        <fullName evidence="3">Biotin/lipoyl-binding protein</fullName>
    </recommendedName>
</protein>
<sequence>MRPRLWAGGLFLVALILGALVWSALFRVPVSVTGQGILLAPGGMIDVVADAAGQVLALDAAPGTPVAEGAVVARIAQPDLELKRDIARAERADTLRFRDDLIRFQAADDANRAR</sequence>
<evidence type="ECO:0000313" key="1">
    <source>
        <dbReference type="EMBL" id="HAE47252.1"/>
    </source>
</evidence>
<proteinExistence type="predicted"/>
<evidence type="ECO:0000313" key="2">
    <source>
        <dbReference type="Proteomes" id="UP000257706"/>
    </source>
</evidence>
<dbReference type="AlphaFoldDB" id="A0A3B9IHB3"/>
<accession>A0A3B9IHB3</accession>
<feature type="non-terminal residue" evidence="1">
    <location>
        <position position="114"/>
    </location>
</feature>
<dbReference type="Proteomes" id="UP000257706">
    <property type="component" value="Unassembled WGS sequence"/>
</dbReference>
<gene>
    <name evidence="1" type="ORF">DCK97_07500</name>
</gene>
<organism evidence="1 2">
    <name type="scientific">Tistrella mobilis</name>
    <dbReference type="NCBI Taxonomy" id="171437"/>
    <lineage>
        <taxon>Bacteria</taxon>
        <taxon>Pseudomonadati</taxon>
        <taxon>Pseudomonadota</taxon>
        <taxon>Alphaproteobacteria</taxon>
        <taxon>Geminicoccales</taxon>
        <taxon>Geminicoccaceae</taxon>
        <taxon>Tistrella</taxon>
    </lineage>
</organism>
<name>A0A3B9IHB3_9PROT</name>
<comment type="caution">
    <text evidence="1">The sequence shown here is derived from an EMBL/GenBank/DDBJ whole genome shotgun (WGS) entry which is preliminary data.</text>
</comment>
<evidence type="ECO:0008006" key="3">
    <source>
        <dbReference type="Google" id="ProtNLM"/>
    </source>
</evidence>